<organism evidence="2">
    <name type="scientific">Nothobranchius kuhntae</name>
    <name type="common">Beira killifish</name>
    <dbReference type="NCBI Taxonomy" id="321403"/>
    <lineage>
        <taxon>Eukaryota</taxon>
        <taxon>Metazoa</taxon>
        <taxon>Chordata</taxon>
        <taxon>Craniata</taxon>
        <taxon>Vertebrata</taxon>
        <taxon>Euteleostomi</taxon>
        <taxon>Actinopterygii</taxon>
        <taxon>Neopterygii</taxon>
        <taxon>Teleostei</taxon>
        <taxon>Neoteleostei</taxon>
        <taxon>Acanthomorphata</taxon>
        <taxon>Ovalentaria</taxon>
        <taxon>Atherinomorphae</taxon>
        <taxon>Cyprinodontiformes</taxon>
        <taxon>Nothobranchiidae</taxon>
        <taxon>Nothobranchius</taxon>
    </lineage>
</organism>
<evidence type="ECO:0000313" key="2">
    <source>
        <dbReference type="EMBL" id="SBR36354.1"/>
    </source>
</evidence>
<reference evidence="2" key="2">
    <citation type="submission" date="2016-06" db="EMBL/GenBank/DDBJ databases">
        <title>The genome of a short-lived fish provides insights into sex chromosome evolution and the genetic control of aging.</title>
        <authorList>
            <person name="Reichwald K."/>
            <person name="Felder M."/>
            <person name="Petzold A."/>
            <person name="Koch P."/>
            <person name="Groth M."/>
            <person name="Platzer M."/>
        </authorList>
    </citation>
    <scope>NUCLEOTIDE SEQUENCE</scope>
    <source>
        <tissue evidence="2">Brain</tissue>
    </source>
</reference>
<dbReference type="EMBL" id="HAEE01016304">
    <property type="protein sequence ID" value="SBR36354.1"/>
    <property type="molecule type" value="Transcribed_RNA"/>
</dbReference>
<protein>
    <submittedName>
        <fullName evidence="2">Uncharacterized protein</fullName>
    </submittedName>
</protein>
<evidence type="ECO:0000256" key="1">
    <source>
        <dbReference type="SAM" id="MobiDB-lite"/>
    </source>
</evidence>
<reference evidence="2" key="1">
    <citation type="submission" date="2016-05" db="EMBL/GenBank/DDBJ databases">
        <authorList>
            <person name="Lavstsen T."/>
            <person name="Jespersen J.S."/>
        </authorList>
    </citation>
    <scope>NUCLEOTIDE SEQUENCE</scope>
    <source>
        <tissue evidence="2">Brain</tissue>
    </source>
</reference>
<sequence>MIVQEKCAQRKLTQLHINEPQTKAKTQTAVVKSDSRIMTVRPAGQTRALQAPVAPSQPAITVYPSQSGRQQPGPQGWVQQNQPPPSGACWGCGQMDHLSLTVRIHFQTLNGLGVVIKHDQTGDEEVQLIHGHHNEGSSNAPRAL</sequence>
<dbReference type="AlphaFoldDB" id="A0A1A8KXJ1"/>
<feature type="region of interest" description="Disordered" evidence="1">
    <location>
        <begin position="43"/>
        <end position="84"/>
    </location>
</feature>
<proteinExistence type="predicted"/>
<name>A0A1A8KXJ1_NOTKU</name>
<feature type="compositionally biased region" description="Low complexity" evidence="1">
    <location>
        <begin position="64"/>
        <end position="76"/>
    </location>
</feature>
<gene>
    <name evidence="2" type="primary">Nfu_g_1_018602</name>
</gene>
<accession>A0A1A8KXJ1</accession>